<evidence type="ECO:0000256" key="1">
    <source>
        <dbReference type="SAM" id="MobiDB-lite"/>
    </source>
</evidence>
<accession>A0A6N2TLR2</accession>
<reference evidence="2" key="1">
    <citation type="submission" date="2019-11" db="EMBL/GenBank/DDBJ databases">
        <authorList>
            <person name="Feng L."/>
        </authorList>
    </citation>
    <scope>NUCLEOTIDE SEQUENCE</scope>
    <source>
        <strain evidence="2">BbreveLFYP81</strain>
    </source>
</reference>
<protein>
    <submittedName>
        <fullName evidence="2">Uncharacterized protein</fullName>
    </submittedName>
</protein>
<dbReference type="EMBL" id="CACRSN010000009">
    <property type="protein sequence ID" value="VYT06730.1"/>
    <property type="molecule type" value="Genomic_DNA"/>
</dbReference>
<organism evidence="2">
    <name type="scientific">Bifidobacterium breve</name>
    <dbReference type="NCBI Taxonomy" id="1685"/>
    <lineage>
        <taxon>Bacteria</taxon>
        <taxon>Bacillati</taxon>
        <taxon>Actinomycetota</taxon>
        <taxon>Actinomycetes</taxon>
        <taxon>Bifidobacteriales</taxon>
        <taxon>Bifidobacteriaceae</taxon>
        <taxon>Bifidobacterium</taxon>
    </lineage>
</organism>
<feature type="compositionally biased region" description="Basic and acidic residues" evidence="1">
    <location>
        <begin position="121"/>
        <end position="131"/>
    </location>
</feature>
<sequence length="206" mass="23154">MPRRYGWSPTTNGRRTHDAFLDEKSTYTDGTVADRRQHLVKVERMVRKRIREKRLFTFLEPPEGCGTTIPATNNLIGSWNARIRDMPPSPRAEPDPPHQGGGPVAPPTHPAASTSLMACGQRDHEPADRGTLRTGLGEKPAGCARDLRHPQPVGRRHRLERIPHQRPPPHRHRMGPHPQTHILAYNPAFPILDIQIKKVKLGATEP</sequence>
<evidence type="ECO:0000313" key="2">
    <source>
        <dbReference type="EMBL" id="VYT06730.1"/>
    </source>
</evidence>
<name>A0A6N2TLR2_BIFBR</name>
<proteinExistence type="predicted"/>
<gene>
    <name evidence="2" type="ORF">BBLFYP81_01484</name>
</gene>
<dbReference type="AlphaFoldDB" id="A0A6N2TLR2"/>
<feature type="region of interest" description="Disordered" evidence="1">
    <location>
        <begin position="81"/>
        <end position="149"/>
    </location>
</feature>